<feature type="compositionally biased region" description="Polar residues" evidence="1">
    <location>
        <begin position="367"/>
        <end position="377"/>
    </location>
</feature>
<feature type="compositionally biased region" description="Polar residues" evidence="1">
    <location>
        <begin position="262"/>
        <end position="272"/>
    </location>
</feature>
<evidence type="ECO:0000256" key="1">
    <source>
        <dbReference type="SAM" id="MobiDB-lite"/>
    </source>
</evidence>
<dbReference type="Pfam" id="PF05641">
    <property type="entry name" value="Agenet"/>
    <property type="match status" value="1"/>
</dbReference>
<feature type="region of interest" description="Disordered" evidence="1">
    <location>
        <begin position="567"/>
        <end position="639"/>
    </location>
</feature>
<gene>
    <name evidence="3" type="ORF">OIU79_004129</name>
</gene>
<evidence type="ECO:0000259" key="2">
    <source>
        <dbReference type="SMART" id="SM00743"/>
    </source>
</evidence>
<dbReference type="InterPro" id="IPR014002">
    <property type="entry name" value="Agenet_dom_plant"/>
</dbReference>
<feature type="compositionally biased region" description="Polar residues" evidence="1">
    <location>
        <begin position="471"/>
        <end position="506"/>
    </location>
</feature>
<protein>
    <submittedName>
        <fullName evidence="3">AGENET DOMAIN-CONTAINING PROTEIN</fullName>
    </submittedName>
</protein>
<reference evidence="3" key="1">
    <citation type="submission" date="2022-11" db="EMBL/GenBank/DDBJ databases">
        <authorList>
            <person name="Hyden B.L."/>
            <person name="Feng K."/>
            <person name="Yates T."/>
            <person name="Jawdy S."/>
            <person name="Smart L.B."/>
            <person name="Muchero W."/>
        </authorList>
    </citation>
    <scope>NUCLEOTIDE SEQUENCE</scope>
    <source>
        <tissue evidence="3">Shoot tip</tissue>
    </source>
</reference>
<evidence type="ECO:0000313" key="4">
    <source>
        <dbReference type="Proteomes" id="UP001151532"/>
    </source>
</evidence>
<feature type="region of interest" description="Disordered" evidence="1">
    <location>
        <begin position="357"/>
        <end position="402"/>
    </location>
</feature>
<comment type="caution">
    <text evidence="3">The sequence shown here is derived from an EMBL/GenBank/DDBJ whole genome shotgun (WGS) entry which is preliminary data.</text>
</comment>
<feature type="compositionally biased region" description="Polar residues" evidence="1">
    <location>
        <begin position="577"/>
        <end position="587"/>
    </location>
</feature>
<feature type="compositionally biased region" description="Basic and acidic residues" evidence="1">
    <location>
        <begin position="413"/>
        <end position="423"/>
    </location>
</feature>
<feature type="compositionally biased region" description="Basic and acidic residues" evidence="1">
    <location>
        <begin position="623"/>
        <end position="633"/>
    </location>
</feature>
<feature type="region of interest" description="Disordered" evidence="1">
    <location>
        <begin position="248"/>
        <end position="299"/>
    </location>
</feature>
<keyword evidence="4" id="KW-1185">Reference proteome</keyword>
<feature type="compositionally biased region" description="Polar residues" evidence="1">
    <location>
        <begin position="386"/>
        <end position="400"/>
    </location>
</feature>
<feature type="domain" description="Agenet" evidence="2">
    <location>
        <begin position="106"/>
        <end position="166"/>
    </location>
</feature>
<dbReference type="SMART" id="SM00743">
    <property type="entry name" value="Agenet"/>
    <property type="match status" value="1"/>
</dbReference>
<feature type="region of interest" description="Disordered" evidence="1">
    <location>
        <begin position="655"/>
        <end position="730"/>
    </location>
</feature>
<feature type="region of interest" description="Disordered" evidence="1">
    <location>
        <begin position="410"/>
        <end position="429"/>
    </location>
</feature>
<name>A0A9Q0Z955_SALPP</name>
<dbReference type="OrthoDB" id="1894168at2759"/>
<sequence>MDENDLPFKVGQLAEARSFAQGYRGAWFRCKIIDIARRDSGMLYALQYYDFPDEKLNWTKLYQYPKPRLKNTERQLMVRPCFPSVYRENKLSEIKSISEVVVVVNDVWKVGDFVDWWTDGCYWSGRLTKALGNEKYLIDLFPPPAGEGSSYEASSKDFRPSLSWSLDNGWIVPIPSVIDSHHPCARLIKPLNQGSSTNLAIQAADNGRKDPEATVRASNELNASFSSQDATIRFKLMRKGPFSSHIATSRSELMGKGPLNPAASNETRTPGRNTGLDETNGGATKSSCSDSQSSPGVRGALAEVAEAASDKGRKDPEATVRASSKLNASFSSQDSTIRFKLMGKGLFSSHIATSRSELMGKGPLNPAASNETRTPGRNTGLDETNGGATKSSFSDSQSSPHVRGALAELAKAAADKGRKDPEATVRASSRLNASFSSHIATSRSKLVGKGPFSSHIAPSRSELMGKGPLNPATSNETRTPGRNTSLDETNGGATKSSCSDSQSSPHVSGALAEVAEAAADKGRKDPEAKVRASSKLNASFSSHIATSRSKIMGKGPFSSHIATSRSELMGKGPMNPAASNETRTPGRNTGLDETNGGATKSSCSDNQSSPGVRGALAEVAEAASDKGRKDPEATVRASSKLNASISSHIATSRSELMGKGLLNPAASNETRTPGRNTGLDETNGGATKSSCSDSQSSPHVRGASAEVAEDTGGKDSDNNDPPLKKMKTDGGIYLDSTCSDTIESAILDLEVLVNRIKWMKDALKFGLPLSNTATPSWKFLEHRGPSRPK</sequence>
<feature type="compositionally biased region" description="Polar residues" evidence="1">
    <location>
        <begin position="665"/>
        <end position="675"/>
    </location>
</feature>
<feature type="compositionally biased region" description="Polar residues" evidence="1">
    <location>
        <begin position="281"/>
        <end position="295"/>
    </location>
</feature>
<dbReference type="PANTHER" id="PTHR36805:SF7">
    <property type="entry name" value="AGENET DOMAIN-CONTAINING PROTEIN"/>
    <property type="match status" value="1"/>
</dbReference>
<feature type="compositionally biased region" description="Polar residues" evidence="1">
    <location>
        <begin position="596"/>
        <end position="610"/>
    </location>
</feature>
<evidence type="ECO:0000313" key="3">
    <source>
        <dbReference type="EMBL" id="KAJ6725907.1"/>
    </source>
</evidence>
<accession>A0A9Q0Z955</accession>
<dbReference type="EMBL" id="JAPFFK010000013">
    <property type="protein sequence ID" value="KAJ6725907.1"/>
    <property type="molecule type" value="Genomic_DNA"/>
</dbReference>
<feature type="region of interest" description="Disordered" evidence="1">
    <location>
        <begin position="446"/>
        <end position="509"/>
    </location>
</feature>
<reference evidence="3" key="2">
    <citation type="journal article" date="2023" name="Int. J. Mol. Sci.">
        <title>De Novo Assembly and Annotation of 11 Diverse Shrub Willow (Salix) Genomes Reveals Novel Gene Organization in Sex-Linked Regions.</title>
        <authorList>
            <person name="Hyden B."/>
            <person name="Feng K."/>
            <person name="Yates T.B."/>
            <person name="Jawdy S."/>
            <person name="Cereghino C."/>
            <person name="Smart L.B."/>
            <person name="Muchero W."/>
        </authorList>
    </citation>
    <scope>NUCLEOTIDE SEQUENCE</scope>
    <source>
        <tissue evidence="3">Shoot tip</tissue>
    </source>
</reference>
<dbReference type="PANTHER" id="PTHR36805">
    <property type="entry name" value="AGENET DOMAIN-CONTAINING PROTEIN"/>
    <property type="match status" value="1"/>
</dbReference>
<dbReference type="InterPro" id="IPR008395">
    <property type="entry name" value="Agenet-like_dom"/>
</dbReference>
<dbReference type="Proteomes" id="UP001151532">
    <property type="component" value="Chromosome 8"/>
</dbReference>
<organism evidence="3 4">
    <name type="scientific">Salix purpurea</name>
    <name type="common">Purple osier willow</name>
    <dbReference type="NCBI Taxonomy" id="77065"/>
    <lineage>
        <taxon>Eukaryota</taxon>
        <taxon>Viridiplantae</taxon>
        <taxon>Streptophyta</taxon>
        <taxon>Embryophyta</taxon>
        <taxon>Tracheophyta</taxon>
        <taxon>Spermatophyta</taxon>
        <taxon>Magnoliopsida</taxon>
        <taxon>eudicotyledons</taxon>
        <taxon>Gunneridae</taxon>
        <taxon>Pentapetalae</taxon>
        <taxon>rosids</taxon>
        <taxon>fabids</taxon>
        <taxon>Malpighiales</taxon>
        <taxon>Salicaceae</taxon>
        <taxon>Saliceae</taxon>
        <taxon>Salix</taxon>
    </lineage>
</organism>
<feature type="compositionally biased region" description="Basic and acidic residues" evidence="1">
    <location>
        <begin position="711"/>
        <end position="728"/>
    </location>
</feature>
<proteinExistence type="predicted"/>
<feature type="compositionally biased region" description="Polar residues" evidence="1">
    <location>
        <begin position="684"/>
        <end position="698"/>
    </location>
</feature>
<dbReference type="AlphaFoldDB" id="A0A9Q0Z955"/>